<sequence>MESRATKYFNLPTQYTLDMCTELEKESEVLSICWTAKK</sequence>
<organism evidence="1">
    <name type="scientific">Brassica campestris</name>
    <name type="common">Field mustard</name>
    <dbReference type="NCBI Taxonomy" id="3711"/>
    <lineage>
        <taxon>Eukaryota</taxon>
        <taxon>Viridiplantae</taxon>
        <taxon>Streptophyta</taxon>
        <taxon>Embryophyta</taxon>
        <taxon>Tracheophyta</taxon>
        <taxon>Spermatophyta</taxon>
        <taxon>Magnoliopsida</taxon>
        <taxon>eudicotyledons</taxon>
        <taxon>Gunneridae</taxon>
        <taxon>Pentapetalae</taxon>
        <taxon>rosids</taxon>
        <taxon>malvids</taxon>
        <taxon>Brassicales</taxon>
        <taxon>Brassicaceae</taxon>
        <taxon>Brassiceae</taxon>
        <taxon>Brassica</taxon>
    </lineage>
</organism>
<dbReference type="EMBL" id="LR031573">
    <property type="protein sequence ID" value="VDC84806.1"/>
    <property type="molecule type" value="Genomic_DNA"/>
</dbReference>
<accession>A0A3P5ZVE7</accession>
<name>A0A3P5ZVE7_BRACM</name>
<reference evidence="1" key="1">
    <citation type="submission" date="2018-11" db="EMBL/GenBank/DDBJ databases">
        <authorList>
            <consortium name="Genoscope - CEA"/>
            <person name="William W."/>
        </authorList>
    </citation>
    <scope>NUCLEOTIDE SEQUENCE</scope>
</reference>
<protein>
    <submittedName>
        <fullName evidence="1">Uncharacterized protein</fullName>
    </submittedName>
</protein>
<proteinExistence type="predicted"/>
<dbReference type="AlphaFoldDB" id="A0A3P5ZVE7"/>
<evidence type="ECO:0000313" key="1">
    <source>
        <dbReference type="EMBL" id="VDC84806.1"/>
    </source>
</evidence>
<gene>
    <name evidence="1" type="ORF">BRAA02T04968Z</name>
</gene>